<keyword evidence="1" id="KW-0732">Signal</keyword>
<name>A0A251P3K9_PRUPE</name>
<sequence>MSLQRLLLLINSLFSPWILLLLNNKSRVSVVIFSSWSHQSYFDIITHQNYLSFICSNRVFKNISSVGCILVCYQYSGHPTPNILCRILHFKYFVCFLVIDVRNVLPTNATTCILFKKNCYSIAFFISF</sequence>
<keyword evidence="3" id="KW-1185">Reference proteome</keyword>
<evidence type="ECO:0008006" key="4">
    <source>
        <dbReference type="Google" id="ProtNLM"/>
    </source>
</evidence>
<dbReference type="EMBL" id="CM007656">
    <property type="protein sequence ID" value="ONI04955.1"/>
    <property type="molecule type" value="Genomic_DNA"/>
</dbReference>
<feature type="chain" id="PRO_5013055336" description="Secreted protein" evidence="1">
    <location>
        <begin position="21"/>
        <end position="128"/>
    </location>
</feature>
<gene>
    <name evidence="2" type="ORF">PRUPE_6G349700</name>
</gene>
<feature type="signal peptide" evidence="1">
    <location>
        <begin position="1"/>
        <end position="20"/>
    </location>
</feature>
<dbReference type="Proteomes" id="UP000006882">
    <property type="component" value="Chromosome G6"/>
</dbReference>
<accession>A0A251P3K9</accession>
<evidence type="ECO:0000313" key="2">
    <source>
        <dbReference type="EMBL" id="ONI04955.1"/>
    </source>
</evidence>
<reference evidence="2 3" key="1">
    <citation type="journal article" date="2013" name="Nat. Genet.">
        <title>The high-quality draft genome of peach (Prunus persica) identifies unique patterns of genetic diversity, domestication and genome evolution.</title>
        <authorList>
            <consortium name="International Peach Genome Initiative"/>
            <person name="Verde I."/>
            <person name="Abbott A.G."/>
            <person name="Scalabrin S."/>
            <person name="Jung S."/>
            <person name="Shu S."/>
            <person name="Marroni F."/>
            <person name="Zhebentyayeva T."/>
            <person name="Dettori M.T."/>
            <person name="Grimwood J."/>
            <person name="Cattonaro F."/>
            <person name="Zuccolo A."/>
            <person name="Rossini L."/>
            <person name="Jenkins J."/>
            <person name="Vendramin E."/>
            <person name="Meisel L.A."/>
            <person name="Decroocq V."/>
            <person name="Sosinski B."/>
            <person name="Prochnik S."/>
            <person name="Mitros T."/>
            <person name="Policriti A."/>
            <person name="Cipriani G."/>
            <person name="Dondini L."/>
            <person name="Ficklin S."/>
            <person name="Goodstein D.M."/>
            <person name="Xuan P."/>
            <person name="Del Fabbro C."/>
            <person name="Aramini V."/>
            <person name="Copetti D."/>
            <person name="Gonzalez S."/>
            <person name="Horner D.S."/>
            <person name="Falchi R."/>
            <person name="Lucas S."/>
            <person name="Mica E."/>
            <person name="Maldonado J."/>
            <person name="Lazzari B."/>
            <person name="Bielenberg D."/>
            <person name="Pirona R."/>
            <person name="Miculan M."/>
            <person name="Barakat A."/>
            <person name="Testolin R."/>
            <person name="Stella A."/>
            <person name="Tartarini S."/>
            <person name="Tonutti P."/>
            <person name="Arus P."/>
            <person name="Orellana A."/>
            <person name="Wells C."/>
            <person name="Main D."/>
            <person name="Vizzotto G."/>
            <person name="Silva H."/>
            <person name="Salamini F."/>
            <person name="Schmutz J."/>
            <person name="Morgante M."/>
            <person name="Rokhsar D.S."/>
        </authorList>
    </citation>
    <scope>NUCLEOTIDE SEQUENCE [LARGE SCALE GENOMIC DNA]</scope>
    <source>
        <strain evidence="3">cv. Nemared</strain>
    </source>
</reference>
<evidence type="ECO:0000256" key="1">
    <source>
        <dbReference type="SAM" id="SignalP"/>
    </source>
</evidence>
<protein>
    <recommendedName>
        <fullName evidence="4">Secreted protein</fullName>
    </recommendedName>
</protein>
<dbReference type="Gramene" id="ONI04955">
    <property type="protein sequence ID" value="ONI04955"/>
    <property type="gene ID" value="PRUPE_6G349700"/>
</dbReference>
<organism evidence="2 3">
    <name type="scientific">Prunus persica</name>
    <name type="common">Peach</name>
    <name type="synonym">Amygdalus persica</name>
    <dbReference type="NCBI Taxonomy" id="3760"/>
    <lineage>
        <taxon>Eukaryota</taxon>
        <taxon>Viridiplantae</taxon>
        <taxon>Streptophyta</taxon>
        <taxon>Embryophyta</taxon>
        <taxon>Tracheophyta</taxon>
        <taxon>Spermatophyta</taxon>
        <taxon>Magnoliopsida</taxon>
        <taxon>eudicotyledons</taxon>
        <taxon>Gunneridae</taxon>
        <taxon>Pentapetalae</taxon>
        <taxon>rosids</taxon>
        <taxon>fabids</taxon>
        <taxon>Rosales</taxon>
        <taxon>Rosaceae</taxon>
        <taxon>Amygdaloideae</taxon>
        <taxon>Amygdaleae</taxon>
        <taxon>Prunus</taxon>
    </lineage>
</organism>
<evidence type="ECO:0000313" key="3">
    <source>
        <dbReference type="Proteomes" id="UP000006882"/>
    </source>
</evidence>
<dbReference type="AlphaFoldDB" id="A0A251P3K9"/>
<proteinExistence type="predicted"/>